<dbReference type="PROSITE" id="PS51367">
    <property type="entry name" value="THAUMATIN_2"/>
    <property type="match status" value="1"/>
</dbReference>
<keyword evidence="1" id="KW-1015">Disulfide bond</keyword>
<sequence length="273" mass="28342">MLTAQQKLLSCQHMETFLPKFFFLLLSLLASGAFWTTKATGAGATFTLRNNCPYTIWPGTLSGNEAALLGGGGFELSLNDTASFSAPPGWSGRFWARTRCLFGSSSSNGSCATGDCGGVLRCVVGGAPPVSLAEFTLGSGDGTQDFYDVSLVDGYNVGIGVRPSRGSCRFAGCEADVNARCPAELRVPAESGETVACRSACEAFGSPEYCCTGAHGSPATCGPTRYSQLFKAACPAAYSYAYDDATSTFTCAAGTADYLVTFCPSAADAQTKK</sequence>
<dbReference type="PIRSF" id="PIRSF002703">
    <property type="entry name" value="Thaumatin"/>
    <property type="match status" value="1"/>
</dbReference>
<dbReference type="AlphaFoldDB" id="A0A9E7HRT7"/>
<dbReference type="CDD" id="cd09218">
    <property type="entry name" value="TLP-PA"/>
    <property type="match status" value="1"/>
</dbReference>
<proteinExistence type="predicted"/>
<organism evidence="2 3">
    <name type="scientific">Musa troglodytarum</name>
    <name type="common">fe'i banana</name>
    <dbReference type="NCBI Taxonomy" id="320322"/>
    <lineage>
        <taxon>Eukaryota</taxon>
        <taxon>Viridiplantae</taxon>
        <taxon>Streptophyta</taxon>
        <taxon>Embryophyta</taxon>
        <taxon>Tracheophyta</taxon>
        <taxon>Spermatophyta</taxon>
        <taxon>Magnoliopsida</taxon>
        <taxon>Liliopsida</taxon>
        <taxon>Zingiberales</taxon>
        <taxon>Musaceae</taxon>
        <taxon>Musa</taxon>
    </lineage>
</organism>
<feature type="disulfide bond" evidence="1">
    <location>
        <begin position="201"/>
        <end position="210"/>
    </location>
</feature>
<dbReference type="InterPro" id="IPR037176">
    <property type="entry name" value="Osmotin/thaumatin-like_sf"/>
</dbReference>
<protein>
    <submittedName>
        <fullName evidence="2">THN</fullName>
    </submittedName>
</protein>
<gene>
    <name evidence="2" type="ORF">MUK42_16937</name>
</gene>
<keyword evidence="3" id="KW-1185">Reference proteome</keyword>
<feature type="non-terminal residue" evidence="2">
    <location>
        <position position="273"/>
    </location>
</feature>
<evidence type="ECO:0000313" key="2">
    <source>
        <dbReference type="EMBL" id="URE35019.1"/>
    </source>
</evidence>
<feature type="disulfide bond" evidence="1">
    <location>
        <begin position="168"/>
        <end position="251"/>
    </location>
</feature>
<feature type="disulfide bond" evidence="1">
    <location>
        <begin position="100"/>
        <end position="111"/>
    </location>
</feature>
<reference evidence="2" key="1">
    <citation type="submission" date="2022-05" db="EMBL/GenBank/DDBJ databases">
        <title>The Musa troglodytarum L. genome provides insights into the mechanism of non-climacteric behaviour and enrichment of carotenoids.</title>
        <authorList>
            <person name="Wang J."/>
        </authorList>
    </citation>
    <scope>NUCLEOTIDE SEQUENCE</scope>
    <source>
        <tissue evidence="2">Leaf</tissue>
    </source>
</reference>
<dbReference type="FunFam" id="2.60.110.10:FF:000004">
    <property type="entry name" value="THAUMATIN-LIKE PROTEIN 1"/>
    <property type="match status" value="1"/>
</dbReference>
<evidence type="ECO:0000256" key="1">
    <source>
        <dbReference type="PIRSR" id="PIRSR002703-1"/>
    </source>
</evidence>
<dbReference type="SMART" id="SM00205">
    <property type="entry name" value="THN"/>
    <property type="match status" value="1"/>
</dbReference>
<dbReference type="PANTHER" id="PTHR31048">
    <property type="entry name" value="OS03G0233200 PROTEIN"/>
    <property type="match status" value="1"/>
</dbReference>
<feature type="disulfide bond" evidence="1">
    <location>
        <begin position="116"/>
        <end position="122"/>
    </location>
</feature>
<dbReference type="OrthoDB" id="430315at2759"/>
<dbReference type="Pfam" id="PF00314">
    <property type="entry name" value="Thaumatin"/>
    <property type="match status" value="1"/>
</dbReference>
<dbReference type="PRINTS" id="PR00347">
    <property type="entry name" value="THAUMATIN"/>
</dbReference>
<dbReference type="EMBL" id="CP097510">
    <property type="protein sequence ID" value="URE35019.1"/>
    <property type="molecule type" value="Genomic_DNA"/>
</dbReference>
<feature type="disulfide bond" evidence="1">
    <location>
        <begin position="173"/>
        <end position="234"/>
    </location>
</feature>
<accession>A0A9E7HRT7</accession>
<dbReference type="SUPFAM" id="SSF49870">
    <property type="entry name" value="Osmotin, thaumatin-like protein"/>
    <property type="match status" value="1"/>
</dbReference>
<feature type="disulfide bond" evidence="1">
    <location>
        <begin position="52"/>
        <end position="263"/>
    </location>
</feature>
<dbReference type="Gene3D" id="2.60.110.10">
    <property type="entry name" value="Thaumatin"/>
    <property type="match status" value="1"/>
</dbReference>
<feature type="disulfide bond" evidence="1">
    <location>
        <begin position="211"/>
        <end position="221"/>
    </location>
</feature>
<dbReference type="Proteomes" id="UP001055439">
    <property type="component" value="Chromosome 8"/>
</dbReference>
<name>A0A9E7HRT7_9LILI</name>
<evidence type="ECO:0000313" key="3">
    <source>
        <dbReference type="Proteomes" id="UP001055439"/>
    </source>
</evidence>
<feature type="disulfide bond" evidence="1">
    <location>
        <begin position="181"/>
        <end position="197"/>
    </location>
</feature>
<dbReference type="InterPro" id="IPR001938">
    <property type="entry name" value="Thaumatin"/>
</dbReference>